<proteinExistence type="predicted"/>
<feature type="DNA-binding region" description="OmpR/PhoB-type" evidence="2">
    <location>
        <begin position="2"/>
        <end position="107"/>
    </location>
</feature>
<dbReference type="RefSeq" id="WP_271283416.1">
    <property type="nucleotide sequence ID" value="NZ_JAMGZK010000052.1"/>
</dbReference>
<dbReference type="SMART" id="SM00862">
    <property type="entry name" value="Trans_reg_C"/>
    <property type="match status" value="1"/>
</dbReference>
<name>A0A9J6Q599_9ENTR</name>
<dbReference type="EMBL" id="JAMGZK010000052">
    <property type="protein sequence ID" value="MCU6665876.1"/>
    <property type="molecule type" value="Genomic_DNA"/>
</dbReference>
<dbReference type="GO" id="GO:0006355">
    <property type="term" value="P:regulation of DNA-templated transcription"/>
    <property type="evidence" value="ECO:0007669"/>
    <property type="project" value="InterPro"/>
</dbReference>
<evidence type="ECO:0000259" key="4">
    <source>
        <dbReference type="PROSITE" id="PS51755"/>
    </source>
</evidence>
<keyword evidence="3" id="KW-0472">Membrane</keyword>
<dbReference type="Proteomes" id="UP001063816">
    <property type="component" value="Unassembled WGS sequence"/>
</dbReference>
<feature type="domain" description="OmpR/PhoB-type" evidence="4">
    <location>
        <begin position="2"/>
        <end position="107"/>
    </location>
</feature>
<accession>A0A9J6Q599</accession>
<dbReference type="SUPFAM" id="SSF46894">
    <property type="entry name" value="C-terminal effector domain of the bipartite response regulators"/>
    <property type="match status" value="1"/>
</dbReference>
<dbReference type="GO" id="GO:0003677">
    <property type="term" value="F:DNA binding"/>
    <property type="evidence" value="ECO:0007669"/>
    <property type="project" value="UniProtKB-UniRule"/>
</dbReference>
<dbReference type="InterPro" id="IPR001867">
    <property type="entry name" value="OmpR/PhoB-type_DNA-bd"/>
</dbReference>
<reference evidence="5" key="1">
    <citation type="submission" date="2022-05" db="EMBL/GenBank/DDBJ databases">
        <title>Description of a novel species of Leclercia; Leclercia tamurae and the Proposal for a Novel Genus Silvania gen. nov. Containing Two Novel Species Silvania hatchlandensis sp. nov. and Silvania confinis sp. nov. Isolated from the Rhizosphere of Oak.</title>
        <authorList>
            <person name="Maddock D.W."/>
            <person name="Brady C.L."/>
            <person name="Denman S."/>
            <person name="Arnold D."/>
        </authorList>
    </citation>
    <scope>NUCLEOTIDE SEQUENCE</scope>
    <source>
        <strain evidence="5">H19S6</strain>
    </source>
</reference>
<protein>
    <submittedName>
        <fullName evidence="5">Winged helix-turn-helix domain-containing protein</fullName>
    </submittedName>
</protein>
<dbReference type="PROSITE" id="PS51755">
    <property type="entry name" value="OMPR_PHOB"/>
    <property type="match status" value="1"/>
</dbReference>
<evidence type="ECO:0000256" key="2">
    <source>
        <dbReference type="PROSITE-ProRule" id="PRU01091"/>
    </source>
</evidence>
<gene>
    <name evidence="5" type="ORF">M8014_16170</name>
</gene>
<keyword evidence="3" id="KW-1133">Transmembrane helix</keyword>
<comment type="caution">
    <text evidence="5">The sequence shown here is derived from an EMBL/GenBank/DDBJ whole genome shotgun (WGS) entry which is preliminary data.</text>
</comment>
<dbReference type="Gene3D" id="1.10.10.10">
    <property type="entry name" value="Winged helix-like DNA-binding domain superfamily/Winged helix DNA-binding domain"/>
    <property type="match status" value="1"/>
</dbReference>
<sequence length="265" mass="29559">MKNAFLINETVLFEPDARRVCSRTHYPERAVIMHGPVSECLLQLLEHNDQLLTQRYLFATVWEKQGAVVTTNALYQTIASIRKALKTAGLADNVIITVPKAGFKSIAQLRTGTVDELMERNKTVPLPVLPDISTEEPKHVATPAASRVWTSRIAYWLAGGLFLLSCSVLILTLRQGESVFARYQPIGKSAGCEVYSSWHDKEKSHSILAALSQRFPLPCKSGDVAYLTLNHSQQGISVIICDRIPVNSAARCQSIFYRQPYDENE</sequence>
<organism evidence="5 6">
    <name type="scientific">Silvania hatchlandensis</name>
    <dbReference type="NCBI Taxonomy" id="2926469"/>
    <lineage>
        <taxon>Bacteria</taxon>
        <taxon>Pseudomonadati</taxon>
        <taxon>Pseudomonadota</taxon>
        <taxon>Gammaproteobacteria</taxon>
        <taxon>Enterobacterales</taxon>
        <taxon>Enterobacteriaceae</taxon>
        <taxon>Silvania</taxon>
    </lineage>
</organism>
<dbReference type="Pfam" id="PF00486">
    <property type="entry name" value="Trans_reg_C"/>
    <property type="match status" value="1"/>
</dbReference>
<dbReference type="InterPro" id="IPR036388">
    <property type="entry name" value="WH-like_DNA-bd_sf"/>
</dbReference>
<keyword evidence="3" id="KW-0812">Transmembrane</keyword>
<keyword evidence="1 2" id="KW-0238">DNA-binding</keyword>
<dbReference type="AlphaFoldDB" id="A0A9J6Q599"/>
<evidence type="ECO:0000313" key="6">
    <source>
        <dbReference type="Proteomes" id="UP001063816"/>
    </source>
</evidence>
<evidence type="ECO:0000313" key="5">
    <source>
        <dbReference type="EMBL" id="MCU6665876.1"/>
    </source>
</evidence>
<feature type="transmembrane region" description="Helical" evidence="3">
    <location>
        <begin position="153"/>
        <end position="173"/>
    </location>
</feature>
<dbReference type="InterPro" id="IPR016032">
    <property type="entry name" value="Sig_transdc_resp-reg_C-effctor"/>
</dbReference>
<dbReference type="GO" id="GO:0000160">
    <property type="term" value="P:phosphorelay signal transduction system"/>
    <property type="evidence" value="ECO:0007669"/>
    <property type="project" value="InterPro"/>
</dbReference>
<keyword evidence="6" id="KW-1185">Reference proteome</keyword>
<evidence type="ECO:0000256" key="1">
    <source>
        <dbReference type="ARBA" id="ARBA00023125"/>
    </source>
</evidence>
<evidence type="ECO:0000256" key="3">
    <source>
        <dbReference type="SAM" id="Phobius"/>
    </source>
</evidence>